<dbReference type="SUPFAM" id="SSF103196">
    <property type="entry name" value="Roadblock/LC7 domain"/>
    <property type="match status" value="1"/>
</dbReference>
<reference evidence="2" key="1">
    <citation type="submission" date="2010-01" db="EMBL/GenBank/DDBJ databases">
        <title>Genome fragments of uncultured bacteria from the North Pacific subtropical Gyre.</title>
        <authorList>
            <person name="Pham V.D."/>
            <person name="Delong E.F."/>
        </authorList>
    </citation>
    <scope>NUCLEOTIDE SEQUENCE</scope>
</reference>
<name>E7C2F5_9BACT</name>
<sequence>MMAQSTIMVEEDLAEIKSLCAKLHRDANARAVILVDRNGQFITGHGEVEQLDITSLASLTAGTIAATSGLARLIGEREFPHILHEGERDHLHLSLVAQRAILVVMFDRNTTLGLVRLRIRQVTRGFEEVFAVVGQRERTERPPSPLAGITEAEIDSLFS</sequence>
<dbReference type="EMBL" id="GU567961">
    <property type="protein sequence ID" value="ADI21629.1"/>
    <property type="molecule type" value="Genomic_DNA"/>
</dbReference>
<protein>
    <recommendedName>
        <fullName evidence="1">Roadblock/LAMTOR2 domain-containing protein</fullName>
    </recommendedName>
</protein>
<dbReference type="GO" id="GO:0032008">
    <property type="term" value="P:positive regulation of TOR signaling"/>
    <property type="evidence" value="ECO:0007669"/>
    <property type="project" value="InterPro"/>
</dbReference>
<accession>E7C2F5</accession>
<dbReference type="InterPro" id="IPR004942">
    <property type="entry name" value="Roadblock/LAMTOR2_dom"/>
</dbReference>
<dbReference type="GO" id="GO:0005085">
    <property type="term" value="F:guanyl-nucleotide exchange factor activity"/>
    <property type="evidence" value="ECO:0007669"/>
    <property type="project" value="InterPro"/>
</dbReference>
<dbReference type="InterPro" id="IPR037587">
    <property type="entry name" value="LAMTOR2-like"/>
</dbReference>
<dbReference type="AlphaFoldDB" id="E7C2F5"/>
<proteinExistence type="predicted"/>
<feature type="domain" description="Roadblock/LAMTOR2" evidence="1">
    <location>
        <begin position="16"/>
        <end position="106"/>
    </location>
</feature>
<dbReference type="Gene3D" id="3.30.450.30">
    <property type="entry name" value="Dynein light chain 2a, cytoplasmic"/>
    <property type="match status" value="1"/>
</dbReference>
<dbReference type="Pfam" id="PF03259">
    <property type="entry name" value="Robl_LC7"/>
    <property type="match status" value="1"/>
</dbReference>
<evidence type="ECO:0000313" key="2">
    <source>
        <dbReference type="EMBL" id="ADI21629.1"/>
    </source>
</evidence>
<dbReference type="SMART" id="SM00960">
    <property type="entry name" value="Robl_LC7"/>
    <property type="match status" value="1"/>
</dbReference>
<dbReference type="PANTHER" id="PTHR13323">
    <property type="entry name" value="LATE ENDOSOMAL/LYSOSOMAL MP1 INTERACTING PROTEIN"/>
    <property type="match status" value="1"/>
</dbReference>
<organism evidence="2">
    <name type="scientific">uncultured myxobacterium HF0130_06F04</name>
    <dbReference type="NCBI Taxonomy" id="723555"/>
    <lineage>
        <taxon>Bacteria</taxon>
        <taxon>Pseudomonadati</taxon>
        <taxon>Myxococcota</taxon>
        <taxon>Myxococcia</taxon>
        <taxon>Myxococcales</taxon>
        <taxon>environmental samples</taxon>
    </lineage>
</organism>
<dbReference type="GO" id="GO:0060090">
    <property type="term" value="F:molecular adaptor activity"/>
    <property type="evidence" value="ECO:0007669"/>
    <property type="project" value="InterPro"/>
</dbReference>
<evidence type="ECO:0000259" key="1">
    <source>
        <dbReference type="SMART" id="SM00960"/>
    </source>
</evidence>